<accession>A0A0N5AJ26</accession>
<keyword evidence="4" id="KW-1185">Reference proteome</keyword>
<dbReference type="PANTHER" id="PTHR45820:SF4">
    <property type="entry name" value="ZINC TRANSPORTER 63C, ISOFORM F"/>
    <property type="match status" value="1"/>
</dbReference>
<dbReference type="GO" id="GO:0006882">
    <property type="term" value="P:intracellular zinc ion homeostasis"/>
    <property type="evidence" value="ECO:0007669"/>
    <property type="project" value="TreeGrafter"/>
</dbReference>
<evidence type="ECO:0000256" key="1">
    <source>
        <dbReference type="ARBA" id="ARBA00008873"/>
    </source>
</evidence>
<dbReference type="GO" id="GO:0016020">
    <property type="term" value="C:membrane"/>
    <property type="evidence" value="ECO:0007669"/>
    <property type="project" value="TreeGrafter"/>
</dbReference>
<keyword evidence="3" id="KW-0472">Membrane</keyword>
<feature type="transmembrane region" description="Helical" evidence="3">
    <location>
        <begin position="99"/>
        <end position="119"/>
    </location>
</feature>
<sequence length="279" mass="31267">MARLALSDSVLLVVTLYVKQSNYPAEIRGVFVLIALIGFEGLVFANFTHASEMLVQRHDEGVHLKNLLFAVTIAEIGIKLMLLLTSLLPAFGLKLYSQLTLHFSAPICIVLTVLFNAAVETNGQFITKADPVFTIINSAIIFIVALPALQNSVRIFLYEVPKGFQVDEFKKEINIEFPKATCDHFHVYKKHGSNTFDAFLCITYRCSMDDPQWDRKAQIDITKMQEKIRSLLVKAGGKSITVQPFIVDENNPVAWNHCLNDDCPKKSCCQTLTENNSLP</sequence>
<protein>
    <submittedName>
        <fullName evidence="5">Cation_ATPase_C domain-containing protein</fullName>
    </submittedName>
</protein>
<evidence type="ECO:0000313" key="4">
    <source>
        <dbReference type="Proteomes" id="UP000046393"/>
    </source>
</evidence>
<dbReference type="GO" id="GO:0005385">
    <property type="term" value="F:zinc ion transmembrane transporter activity"/>
    <property type="evidence" value="ECO:0007669"/>
    <property type="project" value="TreeGrafter"/>
</dbReference>
<feature type="transmembrane region" description="Helical" evidence="3">
    <location>
        <begin position="67"/>
        <end position="93"/>
    </location>
</feature>
<reference evidence="5" key="1">
    <citation type="submission" date="2017-02" db="UniProtKB">
        <authorList>
            <consortium name="WormBaseParasite"/>
        </authorList>
    </citation>
    <scope>IDENTIFICATION</scope>
</reference>
<comment type="similarity">
    <text evidence="1">Belongs to the cation diffusion facilitator (CDF) transporter (TC 2.A.4) family. SLC30A subfamily.</text>
</comment>
<dbReference type="PANTHER" id="PTHR45820">
    <property type="entry name" value="FI23527P1"/>
    <property type="match status" value="1"/>
</dbReference>
<organism evidence="4 5">
    <name type="scientific">Syphacia muris</name>
    <dbReference type="NCBI Taxonomy" id="451379"/>
    <lineage>
        <taxon>Eukaryota</taxon>
        <taxon>Metazoa</taxon>
        <taxon>Ecdysozoa</taxon>
        <taxon>Nematoda</taxon>
        <taxon>Chromadorea</taxon>
        <taxon>Rhabditida</taxon>
        <taxon>Spirurina</taxon>
        <taxon>Oxyuridomorpha</taxon>
        <taxon>Oxyuroidea</taxon>
        <taxon>Oxyuridae</taxon>
        <taxon>Syphacia</taxon>
    </lineage>
</organism>
<dbReference type="WBParaSite" id="SMUV_0000444601-mRNA-1">
    <property type="protein sequence ID" value="SMUV_0000444601-mRNA-1"/>
    <property type="gene ID" value="SMUV_0000444601"/>
</dbReference>
<name>A0A0N5AJ26_9BILA</name>
<evidence type="ECO:0000256" key="3">
    <source>
        <dbReference type="SAM" id="Phobius"/>
    </source>
</evidence>
<dbReference type="AlphaFoldDB" id="A0A0N5AJ26"/>
<feature type="transmembrane region" description="Helical" evidence="3">
    <location>
        <begin position="30"/>
        <end position="47"/>
    </location>
</feature>
<keyword evidence="2" id="KW-0862">Zinc</keyword>
<dbReference type="STRING" id="451379.A0A0N5AJ26"/>
<evidence type="ECO:0000256" key="2">
    <source>
        <dbReference type="ARBA" id="ARBA00022833"/>
    </source>
</evidence>
<evidence type="ECO:0000313" key="5">
    <source>
        <dbReference type="WBParaSite" id="SMUV_0000444601-mRNA-1"/>
    </source>
</evidence>
<keyword evidence="3" id="KW-0812">Transmembrane</keyword>
<dbReference type="GO" id="GO:0010312">
    <property type="term" value="P:detoxification of zinc ion"/>
    <property type="evidence" value="ECO:0007669"/>
    <property type="project" value="TreeGrafter"/>
</dbReference>
<dbReference type="Proteomes" id="UP000046393">
    <property type="component" value="Unplaced"/>
</dbReference>
<keyword evidence="3" id="KW-1133">Transmembrane helix</keyword>
<proteinExistence type="inferred from homology"/>
<feature type="transmembrane region" description="Helical" evidence="3">
    <location>
        <begin position="131"/>
        <end position="149"/>
    </location>
</feature>